<protein>
    <recommendedName>
        <fullName evidence="1">Helix-turn-helix domain-containing protein</fullName>
    </recommendedName>
</protein>
<proteinExistence type="predicted"/>
<dbReference type="InterPro" id="IPR041657">
    <property type="entry name" value="HTH_17"/>
</dbReference>
<dbReference type="RefSeq" id="WP_016662505.1">
    <property type="nucleotide sequence ID" value="NZ_KE340314.1"/>
</dbReference>
<dbReference type="NCBIfam" id="TIGR01764">
    <property type="entry name" value="excise"/>
    <property type="match status" value="1"/>
</dbReference>
<dbReference type="HOGENOM" id="CLU_110599_1_0_10"/>
<reference evidence="2 3" key="1">
    <citation type="submission" date="2013-05" db="EMBL/GenBank/DDBJ databases">
        <title>The Genome Sequence of Bacteroides stercoris CC31F.</title>
        <authorList>
            <consortium name="The Broad Institute Genomics Platform"/>
            <person name="Earl A."/>
            <person name="Ward D."/>
            <person name="Feldgarden M."/>
            <person name="Gevers D."/>
            <person name="Oliphant K."/>
            <person name="Allen-Vercoe E."/>
            <person name="Walker B."/>
            <person name="Young S."/>
            <person name="Zeng Q."/>
            <person name="Gargeya S."/>
            <person name="Fitzgerald M."/>
            <person name="Haas B."/>
            <person name="Abouelleil A."/>
            <person name="Allen A.W."/>
            <person name="Alvarado L."/>
            <person name="Arachchi H.M."/>
            <person name="Berlin A.M."/>
            <person name="Chapman S.B."/>
            <person name="Gainer-Dewar J."/>
            <person name="Goldberg J."/>
            <person name="Griggs A."/>
            <person name="Gujja S."/>
            <person name="Hansen M."/>
            <person name="Howarth C."/>
            <person name="Imamovic A."/>
            <person name="Ireland A."/>
            <person name="Larimer J."/>
            <person name="McCowan C."/>
            <person name="Murphy C."/>
            <person name="Pearson M."/>
            <person name="Poon T.W."/>
            <person name="Priest M."/>
            <person name="Roberts A."/>
            <person name="Saif S."/>
            <person name="Shea T."/>
            <person name="Sisk P."/>
            <person name="Sykes S."/>
            <person name="Wortman J."/>
            <person name="Nusbaum C."/>
            <person name="Birren B."/>
        </authorList>
    </citation>
    <scope>NUCLEOTIDE SEQUENCE [LARGE SCALE GENOMIC DNA]</scope>
    <source>
        <strain evidence="2 3">CC31F</strain>
    </source>
</reference>
<evidence type="ECO:0000259" key="1">
    <source>
        <dbReference type="Pfam" id="PF12728"/>
    </source>
</evidence>
<comment type="caution">
    <text evidence="2">The sequence shown here is derived from an EMBL/GenBank/DDBJ whole genome shotgun (WGS) entry which is preliminary data.</text>
</comment>
<dbReference type="SUPFAM" id="SSF46955">
    <property type="entry name" value="Putative DNA-binding domain"/>
    <property type="match status" value="1"/>
</dbReference>
<organism evidence="2 3">
    <name type="scientific">Bacteroides stercoris CC31F</name>
    <dbReference type="NCBI Taxonomy" id="1073351"/>
    <lineage>
        <taxon>Bacteria</taxon>
        <taxon>Pseudomonadati</taxon>
        <taxon>Bacteroidota</taxon>
        <taxon>Bacteroidia</taxon>
        <taxon>Bacteroidales</taxon>
        <taxon>Bacteroidaceae</taxon>
        <taxon>Bacteroides</taxon>
    </lineage>
</organism>
<dbReference type="EMBL" id="ATFP01000046">
    <property type="protein sequence ID" value="EPH18458.1"/>
    <property type="molecule type" value="Genomic_DNA"/>
</dbReference>
<accession>S3YL89</accession>
<dbReference type="InterPro" id="IPR008713">
    <property type="entry name" value="Phage_lambda_NinG"/>
</dbReference>
<dbReference type="GO" id="GO:0003677">
    <property type="term" value="F:DNA binding"/>
    <property type="evidence" value="ECO:0007669"/>
    <property type="project" value="InterPro"/>
</dbReference>
<sequence length="118" mass="13666">MSSNIEIRRTCAWCKQEFIAHKTTTTCCSHRCANLLYKQKKREASIKANNQIVEKVIKERPIAKIRDKPILTITEAATYIGVTRPTLYSYLKRGELKASRLGYKFLLKKEDIDNLFAK</sequence>
<evidence type="ECO:0000313" key="2">
    <source>
        <dbReference type="EMBL" id="EPH18458.1"/>
    </source>
</evidence>
<dbReference type="PATRIC" id="fig|1073351.3.peg.2852"/>
<dbReference type="InterPro" id="IPR009061">
    <property type="entry name" value="DNA-bd_dom_put_sf"/>
</dbReference>
<feature type="domain" description="Helix-turn-helix" evidence="1">
    <location>
        <begin position="71"/>
        <end position="116"/>
    </location>
</feature>
<dbReference type="InterPro" id="IPR010093">
    <property type="entry name" value="SinI_DNA-bd"/>
</dbReference>
<evidence type="ECO:0000313" key="3">
    <source>
        <dbReference type="Proteomes" id="UP000014614"/>
    </source>
</evidence>
<gene>
    <name evidence="2" type="ORF">HMPREF1181_02823</name>
</gene>
<dbReference type="Pfam" id="PF12728">
    <property type="entry name" value="HTH_17"/>
    <property type="match status" value="1"/>
</dbReference>
<name>S3YL89_BACSE</name>
<dbReference type="Pfam" id="PF05766">
    <property type="entry name" value="NinG"/>
    <property type="match status" value="1"/>
</dbReference>
<dbReference type="Proteomes" id="UP000014614">
    <property type="component" value="Unassembled WGS sequence"/>
</dbReference>
<dbReference type="AlphaFoldDB" id="S3YL89"/>